<reference evidence="1 2" key="1">
    <citation type="submission" date="2015-11" db="EMBL/GenBank/DDBJ databases">
        <title>Exploring the genomic traits of fungus-feeding bacterial genus Collimonas.</title>
        <authorList>
            <person name="Song C."/>
            <person name="Schmidt R."/>
            <person name="de Jager V."/>
            <person name="Krzyzanowska D."/>
            <person name="Jongedijk E."/>
            <person name="Cankar K."/>
            <person name="Beekwilder J."/>
            <person name="van Veen A."/>
            <person name="de Boer W."/>
            <person name="van Veen J.A."/>
            <person name="Garbeva P."/>
        </authorList>
    </citation>
    <scope>NUCLEOTIDE SEQUENCE [LARGE SCALE GENOMIC DNA]</scope>
    <source>
        <strain evidence="1 2">Ter291</strain>
    </source>
</reference>
<sequence>MHCEVFLKIAEQTKSGKSKSGQALHGNGCVAMQLLSGGV</sequence>
<dbReference type="EMBL" id="CP013236">
    <property type="protein sequence ID" value="AMP15294.1"/>
    <property type="molecule type" value="Genomic_DNA"/>
</dbReference>
<protein>
    <submittedName>
        <fullName evidence="1">Uncharacterized protein</fullName>
    </submittedName>
</protein>
<gene>
    <name evidence="1" type="ORF">CPter291_3055</name>
</gene>
<evidence type="ECO:0000313" key="1">
    <source>
        <dbReference type="EMBL" id="AMP15294.1"/>
    </source>
</evidence>
<accession>A0ABM5Z8Y7</accession>
<name>A0ABM5Z8Y7_9BURK</name>
<keyword evidence="2" id="KW-1185">Reference proteome</keyword>
<proteinExistence type="predicted"/>
<organism evidence="1 2">
    <name type="scientific">Collimonas pratensis</name>
    <dbReference type="NCBI Taxonomy" id="279113"/>
    <lineage>
        <taxon>Bacteria</taxon>
        <taxon>Pseudomonadati</taxon>
        <taxon>Pseudomonadota</taxon>
        <taxon>Betaproteobacteria</taxon>
        <taxon>Burkholderiales</taxon>
        <taxon>Oxalobacteraceae</taxon>
        <taxon>Collimonas</taxon>
    </lineage>
</organism>
<dbReference type="Proteomes" id="UP000074914">
    <property type="component" value="Chromosome"/>
</dbReference>
<evidence type="ECO:0000313" key="2">
    <source>
        <dbReference type="Proteomes" id="UP000074914"/>
    </source>
</evidence>